<gene>
    <name evidence="3" type="ORF">AWH69_03035</name>
</gene>
<dbReference type="EMBL" id="LQZG01000001">
    <property type="protein sequence ID" value="OAB88773.1"/>
    <property type="molecule type" value="Genomic_DNA"/>
</dbReference>
<keyword evidence="2" id="KW-0472">Membrane</keyword>
<accession>A0A176QGD6</accession>
<organism evidence="3 4">
    <name type="scientific">Janibacter melonis</name>
    <dbReference type="NCBI Taxonomy" id="262209"/>
    <lineage>
        <taxon>Bacteria</taxon>
        <taxon>Bacillati</taxon>
        <taxon>Actinomycetota</taxon>
        <taxon>Actinomycetes</taxon>
        <taxon>Micrococcales</taxon>
        <taxon>Intrasporangiaceae</taxon>
        <taxon>Janibacter</taxon>
    </lineage>
</organism>
<proteinExistence type="predicted"/>
<keyword evidence="2" id="KW-1133">Transmembrane helix</keyword>
<keyword evidence="4" id="KW-1185">Reference proteome</keyword>
<feature type="region of interest" description="Disordered" evidence="1">
    <location>
        <begin position="275"/>
        <end position="303"/>
    </location>
</feature>
<evidence type="ECO:0000256" key="1">
    <source>
        <dbReference type="SAM" id="MobiDB-lite"/>
    </source>
</evidence>
<evidence type="ECO:0000256" key="2">
    <source>
        <dbReference type="SAM" id="Phobius"/>
    </source>
</evidence>
<sequence length="303" mass="30821">MTADDRTQPVPPPPAGSTPTATLPTARPAGAGGPAALPGVPGASGAPGAPGEGAPPQRPRGGPTTRSLAWLVRLVAGVLATLLVLGVMSGLVGPMITKEDRQEQALPAGMTSLRVAGGTGSVQVRAADPGERPSLVRTTRWSFVRPEVSVSTAGDEVVASSECRSGPFSNPCETRWVLVVPEGTQVGVDLDVGEIRVAGTSGDVDVQTDVGEIRVVGTTAERVTARADVGSVRVVAASPVRSADVSTDVGEAVLVLPRGSERYRVDVQADVGSPVVEVDDDPTADRSVQVSSSVGDARVQYAD</sequence>
<dbReference type="STRING" id="262209.AWH69_03035"/>
<reference evidence="3 4" key="1">
    <citation type="submission" date="2016-01" db="EMBL/GenBank/DDBJ databases">
        <title>Janibacter melonis strain CD11_4 genome sequencing and assembly.</title>
        <authorList>
            <person name="Nair G.R."/>
            <person name="Kaur G."/>
            <person name="Chander A.M."/>
            <person name="Mayilraj S."/>
        </authorList>
    </citation>
    <scope>NUCLEOTIDE SEQUENCE [LARGE SCALE GENOMIC DNA]</scope>
    <source>
        <strain evidence="3 4">CD11-4</strain>
    </source>
</reference>
<dbReference type="RefSeq" id="WP_068271251.1">
    <property type="nucleotide sequence ID" value="NZ_LQZG01000001.1"/>
</dbReference>
<evidence type="ECO:0000313" key="3">
    <source>
        <dbReference type="EMBL" id="OAB88773.1"/>
    </source>
</evidence>
<comment type="caution">
    <text evidence="3">The sequence shown here is derived from an EMBL/GenBank/DDBJ whole genome shotgun (WGS) entry which is preliminary data.</text>
</comment>
<protein>
    <recommendedName>
        <fullName evidence="5">Adhesin domain-containing protein</fullName>
    </recommendedName>
</protein>
<dbReference type="Proteomes" id="UP000076976">
    <property type="component" value="Unassembled WGS sequence"/>
</dbReference>
<evidence type="ECO:0000313" key="4">
    <source>
        <dbReference type="Proteomes" id="UP000076976"/>
    </source>
</evidence>
<evidence type="ECO:0008006" key="5">
    <source>
        <dbReference type="Google" id="ProtNLM"/>
    </source>
</evidence>
<feature type="transmembrane region" description="Helical" evidence="2">
    <location>
        <begin position="70"/>
        <end position="92"/>
    </location>
</feature>
<name>A0A176QGD6_9MICO</name>
<feature type="region of interest" description="Disordered" evidence="1">
    <location>
        <begin position="1"/>
        <end position="64"/>
    </location>
</feature>
<keyword evidence="2" id="KW-0812">Transmembrane</keyword>
<feature type="compositionally biased region" description="Low complexity" evidence="1">
    <location>
        <begin position="17"/>
        <end position="64"/>
    </location>
</feature>
<dbReference type="AlphaFoldDB" id="A0A176QGD6"/>